<dbReference type="EMBL" id="FOHE01000011">
    <property type="protein sequence ID" value="SET44031.1"/>
    <property type="molecule type" value="Genomic_DNA"/>
</dbReference>
<evidence type="ECO:0000256" key="3">
    <source>
        <dbReference type="ARBA" id="ARBA00022989"/>
    </source>
</evidence>
<keyword evidence="4 5" id="KW-0472">Membrane</keyword>
<evidence type="ECO:0000256" key="5">
    <source>
        <dbReference type="SAM" id="Phobius"/>
    </source>
</evidence>
<sequence>MRDVFHTRIIMWKKQWISLLFWLLFPLLATILIITVSNTIQEDSRVPVGIVLEEETPLAMGLYESIQASSLVHINKATEEDALHLLTKHELDSVFIVHEGYEEQIQNGSRSNLITSYQTERSFAYAPVKEMIISLVQQETGRSKAAQTVQAMDEEQNWSSEAIINKSKEIQAKENLLNTSFQYLGANTFVEDEDKISWNPWTIWAVLSFLSTFLIMDWVIKEKSTSVLTRFYFTKVGFQKYAIHNLFLYTILMFLFDFISLMVFYFYLDSKANILVLISYRVMISLLAFLFVLLFRNVYVSYCVTFAITSIIAIASGMFLPSQSQIDWLGTINPLQQFLSGEITVLWLLICISMVILWYFRKEHSNA</sequence>
<organism evidence="7 8">
    <name type="scientific">Oceanobacillus limi</name>
    <dbReference type="NCBI Taxonomy" id="930131"/>
    <lineage>
        <taxon>Bacteria</taxon>
        <taxon>Bacillati</taxon>
        <taxon>Bacillota</taxon>
        <taxon>Bacilli</taxon>
        <taxon>Bacillales</taxon>
        <taxon>Bacillaceae</taxon>
        <taxon>Oceanobacillus</taxon>
    </lineage>
</organism>
<comment type="subcellular location">
    <subcellularLocation>
        <location evidence="1">Membrane</location>
        <topology evidence="1">Multi-pass membrane protein</topology>
    </subcellularLocation>
</comment>
<feature type="transmembrane region" description="Helical" evidence="5">
    <location>
        <begin position="274"/>
        <end position="295"/>
    </location>
</feature>
<feature type="transmembrane region" description="Helical" evidence="5">
    <location>
        <begin position="201"/>
        <end position="220"/>
    </location>
</feature>
<dbReference type="GO" id="GO:0140359">
    <property type="term" value="F:ABC-type transporter activity"/>
    <property type="evidence" value="ECO:0007669"/>
    <property type="project" value="InterPro"/>
</dbReference>
<feature type="transmembrane region" description="Helical" evidence="5">
    <location>
        <begin position="340"/>
        <end position="360"/>
    </location>
</feature>
<keyword evidence="2 5" id="KW-0812">Transmembrane</keyword>
<dbReference type="Pfam" id="PF12698">
    <property type="entry name" value="ABC2_membrane_3"/>
    <property type="match status" value="1"/>
</dbReference>
<dbReference type="InterPro" id="IPR013525">
    <property type="entry name" value="ABC2_TM"/>
</dbReference>
<dbReference type="Proteomes" id="UP000198618">
    <property type="component" value="Unassembled WGS sequence"/>
</dbReference>
<evidence type="ECO:0000259" key="6">
    <source>
        <dbReference type="Pfam" id="PF12698"/>
    </source>
</evidence>
<feature type="transmembrane region" description="Helical" evidence="5">
    <location>
        <begin position="241"/>
        <end position="268"/>
    </location>
</feature>
<dbReference type="GO" id="GO:0016020">
    <property type="term" value="C:membrane"/>
    <property type="evidence" value="ECO:0007669"/>
    <property type="project" value="UniProtKB-SubCell"/>
</dbReference>
<dbReference type="STRING" id="930131.SAMN05216389_11196"/>
<dbReference type="AlphaFoldDB" id="A0A1I0EG61"/>
<evidence type="ECO:0000256" key="1">
    <source>
        <dbReference type="ARBA" id="ARBA00004141"/>
    </source>
</evidence>
<keyword evidence="3 5" id="KW-1133">Transmembrane helix</keyword>
<evidence type="ECO:0000313" key="8">
    <source>
        <dbReference type="Proteomes" id="UP000198618"/>
    </source>
</evidence>
<keyword evidence="8" id="KW-1185">Reference proteome</keyword>
<evidence type="ECO:0000256" key="4">
    <source>
        <dbReference type="ARBA" id="ARBA00023136"/>
    </source>
</evidence>
<feature type="transmembrane region" description="Helical" evidence="5">
    <location>
        <begin position="302"/>
        <end position="320"/>
    </location>
</feature>
<evidence type="ECO:0000313" key="7">
    <source>
        <dbReference type="EMBL" id="SET44031.1"/>
    </source>
</evidence>
<accession>A0A1I0EG61</accession>
<reference evidence="7 8" key="1">
    <citation type="submission" date="2016-10" db="EMBL/GenBank/DDBJ databases">
        <authorList>
            <person name="de Groot N.N."/>
        </authorList>
    </citation>
    <scope>NUCLEOTIDE SEQUENCE [LARGE SCALE GENOMIC DNA]</scope>
    <source>
        <strain evidence="7 8">IBRC-M 10780</strain>
    </source>
</reference>
<dbReference type="RefSeq" id="WP_170840783.1">
    <property type="nucleotide sequence ID" value="NZ_FOHE01000011.1"/>
</dbReference>
<protein>
    <submittedName>
        <fullName evidence="7">ABC-2 type transport system permease protein</fullName>
    </submittedName>
</protein>
<proteinExistence type="predicted"/>
<name>A0A1I0EG61_9BACI</name>
<gene>
    <name evidence="7" type="ORF">SAMN05216389_11196</name>
</gene>
<dbReference type="Gene3D" id="3.40.1710.10">
    <property type="entry name" value="abc type-2 transporter like domain"/>
    <property type="match status" value="1"/>
</dbReference>
<feature type="domain" description="ABC-2 type transporter transmembrane" evidence="6">
    <location>
        <begin position="18"/>
        <end position="341"/>
    </location>
</feature>
<evidence type="ECO:0000256" key="2">
    <source>
        <dbReference type="ARBA" id="ARBA00022692"/>
    </source>
</evidence>